<dbReference type="STRING" id="546262.NEICINOT_03032"/>
<comment type="caution">
    <text evidence="1">The sequence shown here is derived from an EMBL/GenBank/DDBJ whole genome shotgun (WGS) entry which is preliminary data.</text>
</comment>
<accession>D0W067</accession>
<dbReference type="EMBL" id="ACDY02000001">
    <property type="protein sequence ID" value="EEZ72600.1"/>
    <property type="molecule type" value="Genomic_DNA"/>
</dbReference>
<dbReference type="AlphaFoldDB" id="D0W067"/>
<name>D0W067_NEICI</name>
<protein>
    <submittedName>
        <fullName evidence="1">Uncharacterized protein</fullName>
    </submittedName>
</protein>
<sequence length="153" mass="16439">MIAEQGGDAVFLSIRHGAPDGGFAGKQLDIDDVGQVAFDQRVEQFKIIIVRTRERAAFAMPSERKQQRFVGQRVVDSLRVAQYFADVARAFQKVGAELDDVEGQVFDLGQYGCKFGSSAGNQGYGDFGASASDNGIFDGKAGVHGGSGGWREK</sequence>
<reference evidence="1 2" key="1">
    <citation type="submission" date="2009-10" db="EMBL/GenBank/DDBJ databases">
        <authorList>
            <person name="Weinstock G."/>
            <person name="Sodergren E."/>
            <person name="Clifton S."/>
            <person name="Fulton L."/>
            <person name="Fulton B."/>
            <person name="Courtney L."/>
            <person name="Fronick C."/>
            <person name="Harrison M."/>
            <person name="Strong C."/>
            <person name="Farmer C."/>
            <person name="Delahaunty K."/>
            <person name="Markovic C."/>
            <person name="Hall O."/>
            <person name="Minx P."/>
            <person name="Tomlinson C."/>
            <person name="Mitreva M."/>
            <person name="Nelson J."/>
            <person name="Hou S."/>
            <person name="Wollam A."/>
            <person name="Pepin K.H."/>
            <person name="Johnson M."/>
            <person name="Bhonagiri V."/>
            <person name="Nash W.E."/>
            <person name="Warren W."/>
            <person name="Chinwalla A."/>
            <person name="Mardis E.R."/>
            <person name="Wilson R.K."/>
        </authorList>
    </citation>
    <scope>NUCLEOTIDE SEQUENCE [LARGE SCALE GENOMIC DNA]</scope>
    <source>
        <strain evidence="1 2">ATCC 14685</strain>
    </source>
</reference>
<evidence type="ECO:0000313" key="2">
    <source>
        <dbReference type="Proteomes" id="UP000003294"/>
    </source>
</evidence>
<gene>
    <name evidence="1" type="ORF">NEICINOT_03032</name>
</gene>
<organism evidence="1 2">
    <name type="scientific">Neisseria cinerea ATCC 14685</name>
    <dbReference type="NCBI Taxonomy" id="546262"/>
    <lineage>
        <taxon>Bacteria</taxon>
        <taxon>Pseudomonadati</taxon>
        <taxon>Pseudomonadota</taxon>
        <taxon>Betaproteobacteria</taxon>
        <taxon>Neisseriales</taxon>
        <taxon>Neisseriaceae</taxon>
        <taxon>Neisseria</taxon>
    </lineage>
</organism>
<proteinExistence type="predicted"/>
<evidence type="ECO:0000313" key="1">
    <source>
        <dbReference type="EMBL" id="EEZ72600.1"/>
    </source>
</evidence>
<dbReference type="Proteomes" id="UP000003294">
    <property type="component" value="Unassembled WGS sequence"/>
</dbReference>